<dbReference type="EMBL" id="HE971709">
    <property type="protein sequence ID" value="CCK32111.1"/>
    <property type="molecule type" value="Genomic_DNA"/>
</dbReference>
<dbReference type="PANTHER" id="PTHR43102">
    <property type="entry name" value="SLR1143 PROTEIN"/>
    <property type="match status" value="1"/>
</dbReference>
<feature type="domain" description="GAF" evidence="1">
    <location>
        <begin position="43"/>
        <end position="183"/>
    </location>
</feature>
<dbReference type="Gene3D" id="3.30.450.40">
    <property type="match status" value="1"/>
</dbReference>
<protein>
    <recommendedName>
        <fullName evidence="1">GAF domain-containing protein</fullName>
    </recommendedName>
</protein>
<name>K4R756_STRDJ</name>
<dbReference type="AlphaFoldDB" id="K4R756"/>
<evidence type="ECO:0000259" key="1">
    <source>
        <dbReference type="Pfam" id="PF01590"/>
    </source>
</evidence>
<dbReference type="KEGG" id="sdv:BN159_7732"/>
<dbReference type="OrthoDB" id="4208620at2"/>
<dbReference type="HOGENOM" id="CLU_096802_2_0_11"/>
<evidence type="ECO:0000313" key="2">
    <source>
        <dbReference type="EMBL" id="CCK32111.1"/>
    </source>
</evidence>
<proteinExistence type="predicted"/>
<dbReference type="Pfam" id="PF01590">
    <property type="entry name" value="GAF"/>
    <property type="match status" value="1"/>
</dbReference>
<organism evidence="2 3">
    <name type="scientific">Streptomyces davaonensis (strain DSM 101723 / JCM 4913 / KCC S-0913 / 768)</name>
    <dbReference type="NCBI Taxonomy" id="1214101"/>
    <lineage>
        <taxon>Bacteria</taxon>
        <taxon>Bacillati</taxon>
        <taxon>Actinomycetota</taxon>
        <taxon>Actinomycetes</taxon>
        <taxon>Kitasatosporales</taxon>
        <taxon>Streptomycetaceae</taxon>
        <taxon>Streptomyces</taxon>
    </lineage>
</organism>
<accession>K4R756</accession>
<dbReference type="SUPFAM" id="SSF55781">
    <property type="entry name" value="GAF domain-like"/>
    <property type="match status" value="1"/>
</dbReference>
<dbReference type="PANTHER" id="PTHR43102:SF2">
    <property type="entry name" value="GAF DOMAIN-CONTAINING PROTEIN"/>
    <property type="match status" value="1"/>
</dbReference>
<dbReference type="InterPro" id="IPR029016">
    <property type="entry name" value="GAF-like_dom_sf"/>
</dbReference>
<keyword evidence="3" id="KW-1185">Reference proteome</keyword>
<dbReference type="STRING" id="1214101.BN159_7732"/>
<dbReference type="eggNOG" id="COG2203">
    <property type="taxonomic scope" value="Bacteria"/>
</dbReference>
<dbReference type="InterPro" id="IPR003018">
    <property type="entry name" value="GAF"/>
</dbReference>
<sequence length="207" mass="22648">MTAFDDQTTRPELVPVDRELDARMRLLPALNLAEDRPVPVFDDLAAALAAEAAELVASPVGFYSMVNIFKDGYQYFAGMYVPAGQGSGPSQTAASEIPPVQRFMPRDQGWCVHTLDRRKILPLEDIYDSPRWAGNGAVARLGARTYLGGPLIHQSTDTGIGTICLVGDRVTAWGRSSVSLMKHYQQQTLALINELPVQEPHLLTPPC</sequence>
<evidence type="ECO:0000313" key="3">
    <source>
        <dbReference type="Proteomes" id="UP000008043"/>
    </source>
</evidence>
<reference evidence="2 3" key="1">
    <citation type="journal article" date="2012" name="J. Bacteriol.">
        <title>Genome sequence of the bacterium Streptomyces davawensis JCM 4913 and heterologous production of the unique antibiotic roseoflavin.</title>
        <authorList>
            <person name="Jankowitsch F."/>
            <person name="Schwarz J."/>
            <person name="Ruckert C."/>
            <person name="Gust B."/>
            <person name="Szczepanowski R."/>
            <person name="Blom J."/>
            <person name="Pelzer S."/>
            <person name="Kalinowski J."/>
            <person name="Mack M."/>
        </authorList>
    </citation>
    <scope>NUCLEOTIDE SEQUENCE [LARGE SCALE GENOMIC DNA]</scope>
    <source>
        <strain evidence="3">DSM 101723 / JCM 4913 / KCC S-0913 / 768</strain>
    </source>
</reference>
<dbReference type="PATRIC" id="fig|1214101.3.peg.7829"/>
<dbReference type="Proteomes" id="UP000008043">
    <property type="component" value="Chromosome"/>
</dbReference>
<dbReference type="RefSeq" id="WP_015662437.1">
    <property type="nucleotide sequence ID" value="NC_020504.1"/>
</dbReference>
<gene>
    <name evidence="2" type="ORF">BN159_7732</name>
</gene>